<evidence type="ECO:0000313" key="4">
    <source>
        <dbReference type="Proteomes" id="UP000079169"/>
    </source>
</evidence>
<evidence type="ECO:0000256" key="1">
    <source>
        <dbReference type="SAM" id="MobiDB-lite"/>
    </source>
</evidence>
<dbReference type="PANTHER" id="PTHR12748">
    <property type="entry name" value="ORIGIN RECOGNITION COMPLEX SUBUNIT 3"/>
    <property type="match status" value="1"/>
</dbReference>
<dbReference type="GeneID" id="103510452"/>
<dbReference type="Pfam" id="PF07034">
    <property type="entry name" value="ORC3_N"/>
    <property type="match status" value="1"/>
</dbReference>
<dbReference type="GO" id="GO:0031261">
    <property type="term" value="C:DNA replication preinitiation complex"/>
    <property type="evidence" value="ECO:0007669"/>
    <property type="project" value="TreeGrafter"/>
</dbReference>
<proteinExistence type="predicted"/>
<dbReference type="PANTHER" id="PTHR12748:SF0">
    <property type="entry name" value="ORIGIN RECOGNITION COMPLEX SUBUNIT 3"/>
    <property type="match status" value="1"/>
</dbReference>
<dbReference type="Pfam" id="PF19675">
    <property type="entry name" value="ORC3_ins"/>
    <property type="match status" value="1"/>
</dbReference>
<protein>
    <submittedName>
        <fullName evidence="5">Origin recognition complex subunit 3</fullName>
    </submittedName>
</protein>
<accession>A0A3Q0IVJ8</accession>
<feature type="region of interest" description="Disordered" evidence="1">
    <location>
        <begin position="20"/>
        <end position="39"/>
    </location>
</feature>
<dbReference type="RefSeq" id="XP_026680286.1">
    <property type="nucleotide sequence ID" value="XM_026824485.1"/>
</dbReference>
<dbReference type="GO" id="GO:0005664">
    <property type="term" value="C:nuclear origin of replication recognition complex"/>
    <property type="evidence" value="ECO:0007669"/>
    <property type="project" value="InterPro"/>
</dbReference>
<gene>
    <name evidence="5" type="primary">LOC103510452</name>
</gene>
<dbReference type="GO" id="GO:0003688">
    <property type="term" value="F:DNA replication origin binding"/>
    <property type="evidence" value="ECO:0007669"/>
    <property type="project" value="TreeGrafter"/>
</dbReference>
<feature type="compositionally biased region" description="Polar residues" evidence="1">
    <location>
        <begin position="20"/>
        <end position="33"/>
    </location>
</feature>
<sequence>MVNPNNTKCQVLGRYLLSNDSTQSDTPVESSKASDVESDEDVEVNLKKTHHDFLNFQDYYNEIGCKDKLIIVTQSDTPVESSKASDVESDEDVEVNLKKTHYDFLNFQDYYNEIGCKDKLIIALQDYESFPCSILNEFLLILHEYLVTLPFILILGVSTSPSIIHSTLNYDVISTMKIHTFYNQPSIESLNLITDNIILNNKFPLILHHTILEFLIDNFLFYDFSLHTFMKGVKICILKHISMNNINALCYNIMNQTLTKQMINANMLNEIKELDSVAKLSIKKLDSNGVVKYSIELFEFITNMYSSLQCLFALVYDLPNNPLGKQLRDIYCIVLSEKVFVESSTFKQCLQLIQFISKQELLEKRLPLAQEISGWCS</sequence>
<dbReference type="STRING" id="121845.A0A3Q0IVJ8"/>
<evidence type="ECO:0000313" key="5">
    <source>
        <dbReference type="RefSeq" id="XP_026680286.1"/>
    </source>
</evidence>
<dbReference type="InterPro" id="IPR045663">
    <property type="entry name" value="ORC3_ins"/>
</dbReference>
<dbReference type="InterPro" id="IPR045667">
    <property type="entry name" value="ORC3_N"/>
</dbReference>
<keyword evidence="4" id="KW-1185">Reference proteome</keyword>
<organism evidence="4 5">
    <name type="scientific">Diaphorina citri</name>
    <name type="common">Asian citrus psyllid</name>
    <dbReference type="NCBI Taxonomy" id="121845"/>
    <lineage>
        <taxon>Eukaryota</taxon>
        <taxon>Metazoa</taxon>
        <taxon>Ecdysozoa</taxon>
        <taxon>Arthropoda</taxon>
        <taxon>Hexapoda</taxon>
        <taxon>Insecta</taxon>
        <taxon>Pterygota</taxon>
        <taxon>Neoptera</taxon>
        <taxon>Paraneoptera</taxon>
        <taxon>Hemiptera</taxon>
        <taxon>Sternorrhyncha</taxon>
        <taxon>Psylloidea</taxon>
        <taxon>Psyllidae</taxon>
        <taxon>Diaphorininae</taxon>
        <taxon>Diaphorina</taxon>
    </lineage>
</organism>
<name>A0A3Q0IVJ8_DIACI</name>
<dbReference type="InterPro" id="IPR020795">
    <property type="entry name" value="ORC3"/>
</dbReference>
<dbReference type="AlphaFoldDB" id="A0A3Q0IVJ8"/>
<feature type="domain" description="Origin recognition complex subunit 3 N-terminal" evidence="2">
    <location>
        <begin position="83"/>
        <end position="247"/>
    </location>
</feature>
<dbReference type="CDD" id="cd20704">
    <property type="entry name" value="Orc3"/>
    <property type="match status" value="1"/>
</dbReference>
<dbReference type="GO" id="GO:0005656">
    <property type="term" value="C:nuclear pre-replicative complex"/>
    <property type="evidence" value="ECO:0007669"/>
    <property type="project" value="TreeGrafter"/>
</dbReference>
<feature type="domain" description="Origin recognition complex subunit 3 insertion" evidence="3">
    <location>
        <begin position="291"/>
        <end position="363"/>
    </location>
</feature>
<dbReference type="KEGG" id="dci:103510452"/>
<evidence type="ECO:0000259" key="3">
    <source>
        <dbReference type="Pfam" id="PF19675"/>
    </source>
</evidence>
<evidence type="ECO:0000259" key="2">
    <source>
        <dbReference type="Pfam" id="PF07034"/>
    </source>
</evidence>
<dbReference type="CTD" id="23595"/>
<dbReference type="PaxDb" id="121845-A0A3Q0IVJ8"/>
<dbReference type="GO" id="GO:0006270">
    <property type="term" value="P:DNA replication initiation"/>
    <property type="evidence" value="ECO:0007669"/>
    <property type="project" value="TreeGrafter"/>
</dbReference>
<reference evidence="5" key="1">
    <citation type="submission" date="2025-08" db="UniProtKB">
        <authorList>
            <consortium name="RefSeq"/>
        </authorList>
    </citation>
    <scope>IDENTIFICATION</scope>
</reference>
<dbReference type="Proteomes" id="UP000079169">
    <property type="component" value="Unplaced"/>
</dbReference>